<proteinExistence type="predicted"/>
<dbReference type="Proteomes" id="UP001172101">
    <property type="component" value="Unassembled WGS sequence"/>
</dbReference>
<sequence>MFRPGLWRYAYGTRGQSRAAWWPLLDLGLLLGPSPAQALVAPPPYMLYGFLWKSLKPNPAQLSASTQPDEDDAGMPARSGLKPHAFIALQIGPRTRPLAPLSSESIRNVLHMPGPSF</sequence>
<feature type="chain" id="PRO_5041314792" description="Secreted protein" evidence="2">
    <location>
        <begin position="39"/>
        <end position="117"/>
    </location>
</feature>
<name>A0AA39ZZV8_9PEZI</name>
<accession>A0AA39ZZV8</accession>
<feature type="signal peptide" evidence="2">
    <location>
        <begin position="1"/>
        <end position="38"/>
    </location>
</feature>
<dbReference type="GeneID" id="85318476"/>
<dbReference type="RefSeq" id="XP_060291821.1">
    <property type="nucleotide sequence ID" value="XM_060435206.1"/>
</dbReference>
<gene>
    <name evidence="3" type="ORF">B0T26DRAFT_469664</name>
</gene>
<evidence type="ECO:0000256" key="2">
    <source>
        <dbReference type="SAM" id="SignalP"/>
    </source>
</evidence>
<organism evidence="3 4">
    <name type="scientific">Lasiosphaeria miniovina</name>
    <dbReference type="NCBI Taxonomy" id="1954250"/>
    <lineage>
        <taxon>Eukaryota</taxon>
        <taxon>Fungi</taxon>
        <taxon>Dikarya</taxon>
        <taxon>Ascomycota</taxon>
        <taxon>Pezizomycotina</taxon>
        <taxon>Sordariomycetes</taxon>
        <taxon>Sordariomycetidae</taxon>
        <taxon>Sordariales</taxon>
        <taxon>Lasiosphaeriaceae</taxon>
        <taxon>Lasiosphaeria</taxon>
    </lineage>
</organism>
<evidence type="ECO:0000313" key="3">
    <source>
        <dbReference type="EMBL" id="KAK0706727.1"/>
    </source>
</evidence>
<dbReference type="AlphaFoldDB" id="A0AA39ZZV8"/>
<evidence type="ECO:0008006" key="5">
    <source>
        <dbReference type="Google" id="ProtNLM"/>
    </source>
</evidence>
<dbReference type="EMBL" id="JAUIRO010000007">
    <property type="protein sequence ID" value="KAK0706727.1"/>
    <property type="molecule type" value="Genomic_DNA"/>
</dbReference>
<evidence type="ECO:0000313" key="4">
    <source>
        <dbReference type="Proteomes" id="UP001172101"/>
    </source>
</evidence>
<reference evidence="3" key="1">
    <citation type="submission" date="2023-06" db="EMBL/GenBank/DDBJ databases">
        <title>Genome-scale phylogeny and comparative genomics of the fungal order Sordariales.</title>
        <authorList>
            <consortium name="Lawrence Berkeley National Laboratory"/>
            <person name="Hensen N."/>
            <person name="Bonometti L."/>
            <person name="Westerberg I."/>
            <person name="Brannstrom I.O."/>
            <person name="Guillou S."/>
            <person name="Cros-Aarteil S."/>
            <person name="Calhoun S."/>
            <person name="Haridas S."/>
            <person name="Kuo A."/>
            <person name="Mondo S."/>
            <person name="Pangilinan J."/>
            <person name="Riley R."/>
            <person name="LaButti K."/>
            <person name="Andreopoulos B."/>
            <person name="Lipzen A."/>
            <person name="Chen C."/>
            <person name="Yanf M."/>
            <person name="Daum C."/>
            <person name="Ng V."/>
            <person name="Clum A."/>
            <person name="Steindorff A."/>
            <person name="Ohm R."/>
            <person name="Martin F."/>
            <person name="Silar P."/>
            <person name="Natvig D."/>
            <person name="Lalanne C."/>
            <person name="Gautier V."/>
            <person name="Ament-velasquez S.L."/>
            <person name="Kruys A."/>
            <person name="Hutchinson M.I."/>
            <person name="Powell A.J."/>
            <person name="Barry K."/>
            <person name="Miller A.N."/>
            <person name="Grigoriev I.V."/>
            <person name="Debuchy R."/>
            <person name="Gladieux P."/>
            <person name="Thoren M.H."/>
            <person name="Johannesson H."/>
        </authorList>
    </citation>
    <scope>NUCLEOTIDE SEQUENCE</scope>
    <source>
        <strain evidence="3">SMH2392-1A</strain>
    </source>
</reference>
<comment type="caution">
    <text evidence="3">The sequence shown here is derived from an EMBL/GenBank/DDBJ whole genome shotgun (WGS) entry which is preliminary data.</text>
</comment>
<keyword evidence="2" id="KW-0732">Signal</keyword>
<feature type="region of interest" description="Disordered" evidence="1">
    <location>
        <begin position="60"/>
        <end position="79"/>
    </location>
</feature>
<evidence type="ECO:0000256" key="1">
    <source>
        <dbReference type="SAM" id="MobiDB-lite"/>
    </source>
</evidence>
<keyword evidence="4" id="KW-1185">Reference proteome</keyword>
<protein>
    <recommendedName>
        <fullName evidence="5">Secreted protein</fullName>
    </recommendedName>
</protein>